<dbReference type="Gene3D" id="1.10.10.60">
    <property type="entry name" value="Homeodomain-like"/>
    <property type="match status" value="1"/>
</dbReference>
<dbReference type="PANTHER" id="PTHR43479:SF11">
    <property type="entry name" value="ACREF_ENVCD OPERON REPRESSOR-RELATED"/>
    <property type="match status" value="1"/>
</dbReference>
<evidence type="ECO:0000313" key="5">
    <source>
        <dbReference type="Proteomes" id="UP000016721"/>
    </source>
</evidence>
<evidence type="ECO:0000256" key="1">
    <source>
        <dbReference type="ARBA" id="ARBA00023125"/>
    </source>
</evidence>
<accession>U2Q6R7</accession>
<dbReference type="InterPro" id="IPR050624">
    <property type="entry name" value="HTH-type_Tx_Regulator"/>
</dbReference>
<comment type="caution">
    <text evidence="4">The sequence shown here is derived from an EMBL/GenBank/DDBJ whole genome shotgun (WGS) entry which is preliminary data.</text>
</comment>
<dbReference type="GO" id="GO:0003677">
    <property type="term" value="F:DNA binding"/>
    <property type="evidence" value="ECO:0007669"/>
    <property type="project" value="UniProtKB-UniRule"/>
</dbReference>
<keyword evidence="1 2" id="KW-0238">DNA-binding</keyword>
<organism evidence="4 5">
    <name type="scientific">Clostridium intestinale URNW</name>
    <dbReference type="NCBI Taxonomy" id="1294142"/>
    <lineage>
        <taxon>Bacteria</taxon>
        <taxon>Bacillati</taxon>
        <taxon>Bacillota</taxon>
        <taxon>Clostridia</taxon>
        <taxon>Eubacteriales</taxon>
        <taxon>Clostridiaceae</taxon>
        <taxon>Clostridium</taxon>
    </lineage>
</organism>
<dbReference type="SUPFAM" id="SSF48498">
    <property type="entry name" value="Tetracyclin repressor-like, C-terminal domain"/>
    <property type="match status" value="1"/>
</dbReference>
<sequence>MPKTEEQNQKIQDKRKEEILEAALEEFSRKGYSGTKISDIIKRAEISQGLIYHYYKSKEELYLAVIEKSIELSMGLVETIRNSNLKGWAGIYAMTQYLVQWLRSGGEGKVRFFFIQQASMLEPMPVEVKTALAKSMQMLEFTKILIEEAQKEGKVIEGDPRMLATIYWQLLQGIILSDIILDNIGTSNDESNTPDENIILRIIKK</sequence>
<name>U2Q6R7_9CLOT</name>
<dbReference type="Proteomes" id="UP000016721">
    <property type="component" value="Unassembled WGS sequence"/>
</dbReference>
<dbReference type="InterPro" id="IPR009057">
    <property type="entry name" value="Homeodomain-like_sf"/>
</dbReference>
<dbReference type="Pfam" id="PF00440">
    <property type="entry name" value="TetR_N"/>
    <property type="match status" value="1"/>
</dbReference>
<keyword evidence="5" id="KW-1185">Reference proteome</keyword>
<dbReference type="PRINTS" id="PR00455">
    <property type="entry name" value="HTHTETR"/>
</dbReference>
<dbReference type="RefSeq" id="WP_021800787.1">
    <property type="nucleotide sequence ID" value="NZ_KI273145.1"/>
</dbReference>
<evidence type="ECO:0000256" key="2">
    <source>
        <dbReference type="PROSITE-ProRule" id="PRU00335"/>
    </source>
</evidence>
<dbReference type="HOGENOM" id="CLU_069356_12_2_9"/>
<dbReference type="EMBL" id="APJA01000009">
    <property type="protein sequence ID" value="ERK31859.1"/>
    <property type="molecule type" value="Genomic_DNA"/>
</dbReference>
<proteinExistence type="predicted"/>
<dbReference type="InterPro" id="IPR036271">
    <property type="entry name" value="Tet_transcr_reg_TetR-rel_C_sf"/>
</dbReference>
<dbReference type="eggNOG" id="COG1309">
    <property type="taxonomic scope" value="Bacteria"/>
</dbReference>
<gene>
    <name evidence="4" type="ORF">CINTURNW_0738</name>
</gene>
<feature type="domain" description="HTH tetR-type" evidence="3">
    <location>
        <begin position="13"/>
        <end position="73"/>
    </location>
</feature>
<dbReference type="InterPro" id="IPR001647">
    <property type="entry name" value="HTH_TetR"/>
</dbReference>
<dbReference type="SUPFAM" id="SSF46689">
    <property type="entry name" value="Homeodomain-like"/>
    <property type="match status" value="1"/>
</dbReference>
<evidence type="ECO:0000259" key="3">
    <source>
        <dbReference type="PROSITE" id="PS50977"/>
    </source>
</evidence>
<protein>
    <submittedName>
        <fullName evidence="4">Regulatory protein TetR</fullName>
    </submittedName>
</protein>
<dbReference type="STRING" id="1294142.CINTURNW_0738"/>
<dbReference type="PATRIC" id="fig|1294142.3.peg.731"/>
<dbReference type="PANTHER" id="PTHR43479">
    <property type="entry name" value="ACREF/ENVCD OPERON REPRESSOR-RELATED"/>
    <property type="match status" value="1"/>
</dbReference>
<dbReference type="Gene3D" id="1.10.357.10">
    <property type="entry name" value="Tetracycline Repressor, domain 2"/>
    <property type="match status" value="1"/>
</dbReference>
<evidence type="ECO:0000313" key="4">
    <source>
        <dbReference type="EMBL" id="ERK31859.1"/>
    </source>
</evidence>
<reference evidence="4 5" key="1">
    <citation type="journal article" date="2013" name="Genome Announc.">
        <title>Draft Genome Sequence of the Hydrogen- and Ethanol-Producing Bacterium Clostridium intestinale Strain URNW.</title>
        <authorList>
            <person name="Lal S."/>
            <person name="Ramachandran U."/>
            <person name="Zhang X."/>
            <person name="Sparling R."/>
            <person name="Levin D.B."/>
        </authorList>
    </citation>
    <scope>NUCLEOTIDE SEQUENCE [LARGE SCALE GENOMIC DNA]</scope>
    <source>
        <strain evidence="4 5">URNW</strain>
    </source>
</reference>
<dbReference type="PROSITE" id="PS50977">
    <property type="entry name" value="HTH_TETR_2"/>
    <property type="match status" value="1"/>
</dbReference>
<feature type="DNA-binding region" description="H-T-H motif" evidence="2">
    <location>
        <begin position="36"/>
        <end position="55"/>
    </location>
</feature>
<dbReference type="OrthoDB" id="9785164at2"/>
<dbReference type="AlphaFoldDB" id="U2Q6R7"/>